<evidence type="ECO:0000313" key="3">
    <source>
        <dbReference type="EMBL" id="WOF17370.1"/>
    </source>
</evidence>
<gene>
    <name evidence="3" type="ORF">F1737_11315</name>
</gene>
<keyword evidence="4" id="KW-1185">Reference proteome</keyword>
<evidence type="ECO:0008006" key="5">
    <source>
        <dbReference type="Google" id="ProtNLM"/>
    </source>
</evidence>
<dbReference type="KEGG" id="mefw:F1737_11315"/>
<dbReference type="Pfam" id="PF03729">
    <property type="entry name" value="DUF308"/>
    <property type="match status" value="1"/>
</dbReference>
<feature type="compositionally biased region" description="Basic and acidic residues" evidence="1">
    <location>
        <begin position="227"/>
        <end position="240"/>
    </location>
</feature>
<dbReference type="InterPro" id="IPR052712">
    <property type="entry name" value="Acid_resist_chaperone_HdeD"/>
</dbReference>
<dbReference type="PANTHER" id="PTHR34989:SF1">
    <property type="entry name" value="PROTEIN HDED"/>
    <property type="match status" value="1"/>
</dbReference>
<accession>A0AA97I3H5</accession>
<dbReference type="EMBL" id="CP043875">
    <property type="protein sequence ID" value="WOF17370.1"/>
    <property type="molecule type" value="Genomic_DNA"/>
</dbReference>
<organism evidence="3 4">
    <name type="scientific">Methanochimaera problematica</name>
    <dbReference type="NCBI Taxonomy" id="2609417"/>
    <lineage>
        <taxon>Archaea</taxon>
        <taxon>Methanobacteriati</taxon>
        <taxon>Methanobacteriota</taxon>
        <taxon>Stenosarchaea group</taxon>
        <taxon>Methanomicrobia</taxon>
        <taxon>Methanomicrobiales</taxon>
        <taxon>Methanomicrobiaceae</taxon>
        <taxon>Methanochimaera</taxon>
    </lineage>
</organism>
<name>A0AA97I3H5_9EURY</name>
<keyword evidence="2" id="KW-0472">Membrane</keyword>
<dbReference type="InterPro" id="IPR005325">
    <property type="entry name" value="DUF308_memb"/>
</dbReference>
<feature type="transmembrane region" description="Helical" evidence="2">
    <location>
        <begin position="48"/>
        <end position="66"/>
    </location>
</feature>
<feature type="transmembrane region" description="Helical" evidence="2">
    <location>
        <begin position="103"/>
        <end position="124"/>
    </location>
</feature>
<dbReference type="GO" id="GO:0005886">
    <property type="term" value="C:plasma membrane"/>
    <property type="evidence" value="ECO:0007669"/>
    <property type="project" value="TreeGrafter"/>
</dbReference>
<dbReference type="SUPFAM" id="SSF103473">
    <property type="entry name" value="MFS general substrate transporter"/>
    <property type="match status" value="1"/>
</dbReference>
<feature type="transmembrane region" description="Helical" evidence="2">
    <location>
        <begin position="136"/>
        <end position="155"/>
    </location>
</feature>
<evidence type="ECO:0000256" key="2">
    <source>
        <dbReference type="SAM" id="Phobius"/>
    </source>
</evidence>
<dbReference type="PANTHER" id="PTHR34989">
    <property type="entry name" value="PROTEIN HDED"/>
    <property type="match status" value="1"/>
</dbReference>
<dbReference type="Proteomes" id="UP001301797">
    <property type="component" value="Chromosome"/>
</dbReference>
<reference evidence="3 4" key="1">
    <citation type="submission" date="2019-09" db="EMBL/GenBank/DDBJ databases">
        <title>The complete genome of Methanoplanus sp. FWC-SCC4.</title>
        <authorList>
            <person name="Chen S.-C."/>
            <person name="Zhou Y.-Z."/>
            <person name="Lai M.-C."/>
        </authorList>
    </citation>
    <scope>NUCLEOTIDE SEQUENCE [LARGE SCALE GENOMIC DNA]</scope>
    <source>
        <strain evidence="3 4">FWC-SCC4</strain>
    </source>
</reference>
<keyword evidence="2" id="KW-1133">Transmembrane helix</keyword>
<feature type="transmembrane region" description="Helical" evidence="2">
    <location>
        <begin position="21"/>
        <end position="42"/>
    </location>
</feature>
<feature type="transmembrane region" description="Helical" evidence="2">
    <location>
        <begin position="161"/>
        <end position="180"/>
    </location>
</feature>
<protein>
    <recommendedName>
        <fullName evidence="5">HdeD family acid-resistance protein</fullName>
    </recommendedName>
</protein>
<evidence type="ECO:0000256" key="1">
    <source>
        <dbReference type="SAM" id="MobiDB-lite"/>
    </source>
</evidence>
<keyword evidence="2" id="KW-0812">Transmembrane</keyword>
<feature type="region of interest" description="Disordered" evidence="1">
    <location>
        <begin position="202"/>
        <end position="240"/>
    </location>
</feature>
<dbReference type="AlphaFoldDB" id="A0AA97I3H5"/>
<sequence length="240" mass="26263">MTEENKEQGIIDIQKNFTPDWWTFVLLGLFAVLIGAVAYAFTPYFVAFSGYLIGIAVIIYSIINIIQGITSREGAGASAALIILGILGIIIGFFIVTSLLSTWLLVTYLIAIWAFMNGFSNLVMAFSGKAGTGYKILLIFAGIISVLLGIYVMMYPLVGTIIIIQVFSIFSMVWGIFLVATGISLRGKTSEEIAERMNLIPEEIVAEEESTKESAPKAEANEESSEPDTKETEEKDTKEN</sequence>
<proteinExistence type="predicted"/>
<dbReference type="InterPro" id="IPR036259">
    <property type="entry name" value="MFS_trans_sf"/>
</dbReference>
<feature type="compositionally biased region" description="Basic and acidic residues" evidence="1">
    <location>
        <begin position="209"/>
        <end position="220"/>
    </location>
</feature>
<feature type="transmembrane region" description="Helical" evidence="2">
    <location>
        <begin position="78"/>
        <end position="97"/>
    </location>
</feature>
<evidence type="ECO:0000313" key="4">
    <source>
        <dbReference type="Proteomes" id="UP001301797"/>
    </source>
</evidence>